<protein>
    <recommendedName>
        <fullName evidence="8">Ribosomal RNA-processing protein 17</fullName>
    </recommendedName>
</protein>
<gene>
    <name evidence="6" type="ORF">K461DRAFT_309061</name>
</gene>
<comment type="similarity">
    <text evidence="2">Belongs to the RRP17 family.</text>
</comment>
<evidence type="ECO:0000256" key="4">
    <source>
        <dbReference type="ARBA" id="ARBA00023242"/>
    </source>
</evidence>
<dbReference type="GO" id="GO:0019843">
    <property type="term" value="F:rRNA binding"/>
    <property type="evidence" value="ECO:0007669"/>
    <property type="project" value="TreeGrafter"/>
</dbReference>
<organism evidence="6 7">
    <name type="scientific">Myriangium duriaei CBS 260.36</name>
    <dbReference type="NCBI Taxonomy" id="1168546"/>
    <lineage>
        <taxon>Eukaryota</taxon>
        <taxon>Fungi</taxon>
        <taxon>Dikarya</taxon>
        <taxon>Ascomycota</taxon>
        <taxon>Pezizomycotina</taxon>
        <taxon>Dothideomycetes</taxon>
        <taxon>Dothideomycetidae</taxon>
        <taxon>Myriangiales</taxon>
        <taxon>Myriangiaceae</taxon>
        <taxon>Myriangium</taxon>
    </lineage>
</organism>
<dbReference type="GO" id="GO:0005730">
    <property type="term" value="C:nucleolus"/>
    <property type="evidence" value="ECO:0007669"/>
    <property type="project" value="UniProtKB-SubCell"/>
</dbReference>
<evidence type="ECO:0000256" key="1">
    <source>
        <dbReference type="ARBA" id="ARBA00004604"/>
    </source>
</evidence>
<keyword evidence="4" id="KW-0539">Nucleus</keyword>
<dbReference type="AlphaFoldDB" id="A0A9P4JB75"/>
<evidence type="ECO:0008006" key="8">
    <source>
        <dbReference type="Google" id="ProtNLM"/>
    </source>
</evidence>
<dbReference type="PANTHER" id="PTHR14577:SF0">
    <property type="entry name" value="NUCLEOLAR PROTEIN 12"/>
    <property type="match status" value="1"/>
</dbReference>
<dbReference type="InterPro" id="IPR019186">
    <property type="entry name" value="Nucleolar_protein_12"/>
</dbReference>
<feature type="compositionally biased region" description="Basic and acidic residues" evidence="5">
    <location>
        <begin position="133"/>
        <end position="142"/>
    </location>
</feature>
<dbReference type="EMBL" id="ML996081">
    <property type="protein sequence ID" value="KAF2156827.1"/>
    <property type="molecule type" value="Genomic_DNA"/>
</dbReference>
<keyword evidence="3" id="KW-0175">Coiled coil</keyword>
<dbReference type="Pfam" id="PF09805">
    <property type="entry name" value="Nop25"/>
    <property type="match status" value="1"/>
</dbReference>
<name>A0A9P4JB75_9PEZI</name>
<keyword evidence="7" id="KW-1185">Reference proteome</keyword>
<proteinExistence type="inferred from homology"/>
<dbReference type="OrthoDB" id="551633at2759"/>
<feature type="region of interest" description="Disordered" evidence="5">
    <location>
        <begin position="31"/>
        <end position="217"/>
    </location>
</feature>
<evidence type="ECO:0000256" key="3">
    <source>
        <dbReference type="ARBA" id="ARBA00023054"/>
    </source>
</evidence>
<evidence type="ECO:0000256" key="2">
    <source>
        <dbReference type="ARBA" id="ARBA00007175"/>
    </source>
</evidence>
<feature type="compositionally biased region" description="Acidic residues" evidence="5">
    <location>
        <begin position="85"/>
        <end position="104"/>
    </location>
</feature>
<feature type="compositionally biased region" description="Basic and acidic residues" evidence="5">
    <location>
        <begin position="164"/>
        <end position="181"/>
    </location>
</feature>
<dbReference type="Proteomes" id="UP000799439">
    <property type="component" value="Unassembled WGS sequence"/>
</dbReference>
<evidence type="ECO:0000313" key="6">
    <source>
        <dbReference type="EMBL" id="KAF2156827.1"/>
    </source>
</evidence>
<sequence length="217" mass="25060">MAPASKRRKVEPVAELTFDPAARQEYLTGFHKRKQQRIKHAQEAAQKREREEKVQQRKELRDQRKQDLERHVAEVNALLRKQAESDDDDGQDDEEVEGGGEGDSEWAGFDDIPAVDGTDEYVDEGKFTTVTIKELDDVRDFESESESEDVVAAQVVKDTPGQEQKQEKRQWSKKRPQSDKPRTKKKKFRYESKLERQASRKKQKMKSSSAAQARRAG</sequence>
<dbReference type="PANTHER" id="PTHR14577">
    <property type="entry name" value="NUCLEOLAR PROTEIN 12"/>
    <property type="match status" value="1"/>
</dbReference>
<reference evidence="6" key="1">
    <citation type="journal article" date="2020" name="Stud. Mycol.">
        <title>101 Dothideomycetes genomes: a test case for predicting lifestyles and emergence of pathogens.</title>
        <authorList>
            <person name="Haridas S."/>
            <person name="Albert R."/>
            <person name="Binder M."/>
            <person name="Bloem J."/>
            <person name="Labutti K."/>
            <person name="Salamov A."/>
            <person name="Andreopoulos B."/>
            <person name="Baker S."/>
            <person name="Barry K."/>
            <person name="Bills G."/>
            <person name="Bluhm B."/>
            <person name="Cannon C."/>
            <person name="Castanera R."/>
            <person name="Culley D."/>
            <person name="Daum C."/>
            <person name="Ezra D."/>
            <person name="Gonzalez J."/>
            <person name="Henrissat B."/>
            <person name="Kuo A."/>
            <person name="Liang C."/>
            <person name="Lipzen A."/>
            <person name="Lutzoni F."/>
            <person name="Magnuson J."/>
            <person name="Mondo S."/>
            <person name="Nolan M."/>
            <person name="Ohm R."/>
            <person name="Pangilinan J."/>
            <person name="Park H.-J."/>
            <person name="Ramirez L."/>
            <person name="Alfaro M."/>
            <person name="Sun H."/>
            <person name="Tritt A."/>
            <person name="Yoshinaga Y."/>
            <person name="Zwiers L.-H."/>
            <person name="Turgeon B."/>
            <person name="Goodwin S."/>
            <person name="Spatafora J."/>
            <person name="Crous P."/>
            <person name="Grigoriev I."/>
        </authorList>
    </citation>
    <scope>NUCLEOTIDE SEQUENCE</scope>
    <source>
        <strain evidence="6">CBS 260.36</strain>
    </source>
</reference>
<comment type="caution">
    <text evidence="6">The sequence shown here is derived from an EMBL/GenBank/DDBJ whole genome shotgun (WGS) entry which is preliminary data.</text>
</comment>
<evidence type="ECO:0000313" key="7">
    <source>
        <dbReference type="Proteomes" id="UP000799439"/>
    </source>
</evidence>
<comment type="subcellular location">
    <subcellularLocation>
        <location evidence="1">Nucleus</location>
        <location evidence="1">Nucleolus</location>
    </subcellularLocation>
</comment>
<evidence type="ECO:0000256" key="5">
    <source>
        <dbReference type="SAM" id="MobiDB-lite"/>
    </source>
</evidence>
<accession>A0A9P4JB75</accession>
<feature type="compositionally biased region" description="Basic and acidic residues" evidence="5">
    <location>
        <begin position="189"/>
        <end position="198"/>
    </location>
</feature>
<feature type="compositionally biased region" description="Low complexity" evidence="5">
    <location>
        <begin position="206"/>
        <end position="217"/>
    </location>
</feature>
<feature type="compositionally biased region" description="Basic and acidic residues" evidence="5">
    <location>
        <begin position="40"/>
        <end position="73"/>
    </location>
</feature>